<dbReference type="Pfam" id="PF02187">
    <property type="entry name" value="GAS2"/>
    <property type="match status" value="1"/>
</dbReference>
<feature type="compositionally biased region" description="Basic and acidic residues" evidence="4">
    <location>
        <begin position="441"/>
        <end position="463"/>
    </location>
</feature>
<feature type="compositionally biased region" description="Low complexity" evidence="4">
    <location>
        <begin position="579"/>
        <end position="589"/>
    </location>
</feature>
<proteinExistence type="predicted"/>
<evidence type="ECO:0000259" key="5">
    <source>
        <dbReference type="PROSITE" id="PS51460"/>
    </source>
</evidence>
<evidence type="ECO:0000256" key="2">
    <source>
        <dbReference type="ARBA" id="ARBA00022490"/>
    </source>
</evidence>
<reference evidence="6" key="2">
    <citation type="submission" date="2023-06" db="EMBL/GenBank/DDBJ databases">
        <authorList>
            <consortium name="Lawrence Berkeley National Laboratory"/>
            <person name="Haridas S."/>
            <person name="Hensen N."/>
            <person name="Bonometti L."/>
            <person name="Westerberg I."/>
            <person name="Brannstrom I.O."/>
            <person name="Guillou S."/>
            <person name="Cros-Aarteil S."/>
            <person name="Calhoun S."/>
            <person name="Kuo A."/>
            <person name="Mondo S."/>
            <person name="Pangilinan J."/>
            <person name="Riley R."/>
            <person name="Labutti K."/>
            <person name="Andreopoulos B."/>
            <person name="Lipzen A."/>
            <person name="Chen C."/>
            <person name="Yanf M."/>
            <person name="Daum C."/>
            <person name="Ng V."/>
            <person name="Clum A."/>
            <person name="Steindorff A."/>
            <person name="Ohm R."/>
            <person name="Martin F."/>
            <person name="Silar P."/>
            <person name="Natvig D."/>
            <person name="Lalanne C."/>
            <person name="Gautier V."/>
            <person name="Ament-Velasquez S.L."/>
            <person name="Kruys A."/>
            <person name="Hutchinson M.I."/>
            <person name="Powell A.J."/>
            <person name="Barry K."/>
            <person name="Miller A.N."/>
            <person name="Grigoriev I.V."/>
            <person name="Debuchy R."/>
            <person name="Gladieux P."/>
            <person name="Thoren M.H."/>
            <person name="Johannesson H."/>
        </authorList>
    </citation>
    <scope>NUCLEOTIDE SEQUENCE</scope>
    <source>
        <strain evidence="6">SMH4131-1</strain>
    </source>
</reference>
<dbReference type="Proteomes" id="UP001286456">
    <property type="component" value="Unassembled WGS sequence"/>
</dbReference>
<comment type="subcellular location">
    <subcellularLocation>
        <location evidence="1">Cytoplasm</location>
        <location evidence="1">Cytoskeleton</location>
    </subcellularLocation>
</comment>
<feature type="region of interest" description="Disordered" evidence="4">
    <location>
        <begin position="838"/>
        <end position="943"/>
    </location>
</feature>
<keyword evidence="7" id="KW-1185">Reference proteome</keyword>
<feature type="compositionally biased region" description="Low complexity" evidence="4">
    <location>
        <begin position="916"/>
        <end position="929"/>
    </location>
</feature>
<dbReference type="Gene3D" id="3.30.920.20">
    <property type="entry name" value="Gas2-like domain"/>
    <property type="match status" value="1"/>
</dbReference>
<feature type="compositionally biased region" description="Polar residues" evidence="4">
    <location>
        <begin position="431"/>
        <end position="440"/>
    </location>
</feature>
<evidence type="ECO:0000313" key="7">
    <source>
        <dbReference type="Proteomes" id="UP001286456"/>
    </source>
</evidence>
<evidence type="ECO:0000256" key="3">
    <source>
        <dbReference type="ARBA" id="ARBA00023212"/>
    </source>
</evidence>
<feature type="compositionally biased region" description="Acidic residues" evidence="4">
    <location>
        <begin position="554"/>
        <end position="565"/>
    </location>
</feature>
<dbReference type="AlphaFoldDB" id="A0AAE0ILD8"/>
<feature type="region of interest" description="Disordered" evidence="4">
    <location>
        <begin position="404"/>
        <end position="695"/>
    </location>
</feature>
<feature type="compositionally biased region" description="Basic and acidic residues" evidence="4">
    <location>
        <begin position="473"/>
        <end position="494"/>
    </location>
</feature>
<feature type="compositionally biased region" description="Polar residues" evidence="4">
    <location>
        <begin position="681"/>
        <end position="695"/>
    </location>
</feature>
<gene>
    <name evidence="6" type="ORF">B0T19DRAFT_158285</name>
</gene>
<dbReference type="EMBL" id="JAUEPO010000003">
    <property type="protein sequence ID" value="KAK3327281.1"/>
    <property type="molecule type" value="Genomic_DNA"/>
</dbReference>
<feature type="region of interest" description="Disordered" evidence="4">
    <location>
        <begin position="734"/>
        <end position="784"/>
    </location>
</feature>
<evidence type="ECO:0000313" key="6">
    <source>
        <dbReference type="EMBL" id="KAK3327281.1"/>
    </source>
</evidence>
<reference evidence="6" key="1">
    <citation type="journal article" date="2023" name="Mol. Phylogenet. Evol.">
        <title>Genome-scale phylogeny and comparative genomics of the fungal order Sordariales.</title>
        <authorList>
            <person name="Hensen N."/>
            <person name="Bonometti L."/>
            <person name="Westerberg I."/>
            <person name="Brannstrom I.O."/>
            <person name="Guillou S."/>
            <person name="Cros-Aarteil S."/>
            <person name="Calhoun S."/>
            <person name="Haridas S."/>
            <person name="Kuo A."/>
            <person name="Mondo S."/>
            <person name="Pangilinan J."/>
            <person name="Riley R."/>
            <person name="LaButti K."/>
            <person name="Andreopoulos B."/>
            <person name="Lipzen A."/>
            <person name="Chen C."/>
            <person name="Yan M."/>
            <person name="Daum C."/>
            <person name="Ng V."/>
            <person name="Clum A."/>
            <person name="Steindorff A."/>
            <person name="Ohm R.A."/>
            <person name="Martin F."/>
            <person name="Silar P."/>
            <person name="Natvig D.O."/>
            <person name="Lalanne C."/>
            <person name="Gautier V."/>
            <person name="Ament-Velasquez S.L."/>
            <person name="Kruys A."/>
            <person name="Hutchinson M.I."/>
            <person name="Powell A.J."/>
            <person name="Barry K."/>
            <person name="Miller A.N."/>
            <person name="Grigoriev I.V."/>
            <person name="Debuchy R."/>
            <person name="Gladieux P."/>
            <person name="Hiltunen Thoren M."/>
            <person name="Johannesson H."/>
        </authorList>
    </citation>
    <scope>NUCLEOTIDE SEQUENCE</scope>
    <source>
        <strain evidence="6">SMH4131-1</strain>
    </source>
</reference>
<protein>
    <recommendedName>
        <fullName evidence="5">GAR domain-containing protein</fullName>
    </recommendedName>
</protein>
<feature type="region of interest" description="Disordered" evidence="4">
    <location>
        <begin position="96"/>
        <end position="135"/>
    </location>
</feature>
<feature type="compositionally biased region" description="Polar residues" evidence="4">
    <location>
        <begin position="1"/>
        <end position="11"/>
    </location>
</feature>
<name>A0AAE0ILD8_9PEZI</name>
<organism evidence="6 7">
    <name type="scientific">Cercophora scortea</name>
    <dbReference type="NCBI Taxonomy" id="314031"/>
    <lineage>
        <taxon>Eukaryota</taxon>
        <taxon>Fungi</taxon>
        <taxon>Dikarya</taxon>
        <taxon>Ascomycota</taxon>
        <taxon>Pezizomycotina</taxon>
        <taxon>Sordariomycetes</taxon>
        <taxon>Sordariomycetidae</taxon>
        <taxon>Sordariales</taxon>
        <taxon>Lasiosphaeriaceae</taxon>
        <taxon>Cercophora</taxon>
    </lineage>
</organism>
<dbReference type="InterPro" id="IPR036534">
    <property type="entry name" value="GAR_dom_sf"/>
</dbReference>
<sequence length="1004" mass="109547">MIDPPSLSQAQAHLAPRGRQPRPTPDSPIRQHDTDDLLNNLTPRSAVEAFRNPSGALKACMDAATPAEQAFALRAAVASKNIQEWLDELSEWPWPSGSGSAGFEAPAAKGITRPRSDTGLSSPEHPQHEEPPPIDDMYLGSLLVSEVAEFESRIEEIGQSMEELDVEEIKTQVLQNHIMPLSRPGSPMPASGRSVYHSSLSTYATMDDLTALVTATVIQALPNLSKLTRLMSSWNLRLAVLRKIPVFLASLVDGEVALQSGWNAINAGEKIDHDDINPNGSSTARSSTLSRNDFDVMRTILEQNVAKAGRDLDRMLDVLEGWEETLPEHWIDRMDALERGYGEWVVACEKKIRESDWAIIMRETIAPPVFSPIPRPQGQQESEEEVTPGATNLADAEISIEPASPTAGREASASSPGPQGDLLEVERGSSKRSAVNASSGSKDDPPPRIEIHLPSEDEDEPRKRAQTIVSLETRLEEHEIGQAREGSRTRDERTPGAFDGSEADVVEIVRDPAERLEKGARETLGQSDAIQRKRQQQQQQQLLLSERGRRDSQSDLDDLDFDISEVDVPQPELLKMPGSRRASNDSSSSTVVHGPLSGFLDFSSDPPDHGTPEMPRLGNIDFGEIPSDDLSPPSSPEYMSSIRSRSVSFNDMPTVAEIPDDEDSPTTPSKSSFMLEDDSPRSNGTPSKTTASGNDDQLQQQISEILETLPAKIRLTSEPYAVNLNPPDFAMPIRKQPKQDHTLRSHSSLSTVSNISSSSRAGTPSFTLAPAFGRNSRSRHQQRGGNAEIKLYHLSRSNGEAPIKLFIRCVGENGERVMVRVGGGWADLGEYLKEYASHHGRRSGVDGKVEVKDLPRVQASRSGSTPPRPASAQDSYAPLSPLQVRKSRKTAVEELSGSMQPRSPLIAAFKPETPPSGASARSRSSSRLSWAEEDSSLGMAGPRAKHIEMSEESKAWVESVKEKVRIASSDHKLADPAAAAVLADGKFGEMGKVGATKRLFRRQV</sequence>
<keyword evidence="2" id="KW-0963">Cytoplasm</keyword>
<dbReference type="GO" id="GO:0005856">
    <property type="term" value="C:cytoskeleton"/>
    <property type="evidence" value="ECO:0007669"/>
    <property type="project" value="UniProtKB-SubCell"/>
</dbReference>
<feature type="compositionally biased region" description="Basic and acidic residues" evidence="4">
    <location>
        <begin position="507"/>
        <end position="521"/>
    </location>
</feature>
<feature type="compositionally biased region" description="Polar residues" evidence="4">
    <location>
        <begin position="637"/>
        <end position="651"/>
    </location>
</feature>
<keyword evidence="3" id="KW-0206">Cytoskeleton</keyword>
<evidence type="ECO:0000256" key="1">
    <source>
        <dbReference type="ARBA" id="ARBA00004245"/>
    </source>
</evidence>
<evidence type="ECO:0000256" key="4">
    <source>
        <dbReference type="SAM" id="MobiDB-lite"/>
    </source>
</evidence>
<dbReference type="SUPFAM" id="SSF143575">
    <property type="entry name" value="GAS2 domain-like"/>
    <property type="match status" value="1"/>
</dbReference>
<dbReference type="InterPro" id="IPR003108">
    <property type="entry name" value="GAR_dom"/>
</dbReference>
<feature type="region of interest" description="Disordered" evidence="4">
    <location>
        <begin position="1"/>
        <end position="44"/>
    </location>
</feature>
<dbReference type="GO" id="GO:0008017">
    <property type="term" value="F:microtubule binding"/>
    <property type="evidence" value="ECO:0007669"/>
    <property type="project" value="InterPro"/>
</dbReference>
<dbReference type="PROSITE" id="PS51460">
    <property type="entry name" value="GAR"/>
    <property type="match status" value="1"/>
</dbReference>
<feature type="compositionally biased region" description="Low complexity" evidence="4">
    <location>
        <begin position="745"/>
        <end position="759"/>
    </location>
</feature>
<feature type="compositionally biased region" description="Basic and acidic residues" evidence="4">
    <location>
        <begin position="838"/>
        <end position="855"/>
    </location>
</feature>
<comment type="caution">
    <text evidence="6">The sequence shown here is derived from an EMBL/GenBank/DDBJ whole genome shotgun (WGS) entry which is preliminary data.</text>
</comment>
<feature type="domain" description="GAR" evidence="5">
    <location>
        <begin position="763"/>
        <end position="839"/>
    </location>
</feature>
<feature type="region of interest" description="Disordered" evidence="4">
    <location>
        <begin position="368"/>
        <end position="389"/>
    </location>
</feature>
<accession>A0AAE0ILD8</accession>